<dbReference type="STRING" id="312017.I7LXW3"/>
<dbReference type="KEGG" id="tet:TTHERM_00329930"/>
<dbReference type="InParanoid" id="I7LXW3"/>
<evidence type="ECO:0000256" key="1">
    <source>
        <dbReference type="ARBA" id="ARBA00022679"/>
    </source>
</evidence>
<dbReference type="PROSITE" id="PS50011">
    <property type="entry name" value="PROTEIN_KINASE_DOM"/>
    <property type="match status" value="1"/>
</dbReference>
<keyword evidence="3 7" id="KW-0418">Kinase</keyword>
<feature type="transmembrane region" description="Helical" evidence="5">
    <location>
        <begin position="166"/>
        <end position="185"/>
    </location>
</feature>
<sequence>MAQKVQRTFIKKVNFVQNDGDDQLNVQTDHKMTNSQQDQQQMQSNNYLFATGFLLLILLYLLVSIYIATKLKKQRKSVKVMYGTLLLYLLIRFFSFNICMLDSINIIEISNASIVYHLAMNSIFLCDCIFVISFFALFRFFLMFKYYSHISLSSTWETKILQNQKVLLYAISIFISVQIVIVILFNTPIIRIQELMIDDFIQNILIIICYVVFHVLMVFKFSGTPYLSNHLKKNTRIIMAFTFYFALSRSVIAAVNIYLSQNQNGVFDLIQSPSNTLIWKQFMLIASLIFTEIIPFAALASRSNIFQEKFQEPLLPQDKVEEGVNKEAPSINSVRTYSEEMNNFELAGDISKVKLQENEKGETISYYRHHGLGKIFHSCDNKAIRKIEVKQLSQYIIDEIKSDVYQQKQFPAKKLVRVLEYQCLADQLLLAYPFYNNRSLRYIIQKQSVGILNIQSQCNKETFTSSQTNETSQFTLASKVNLALKIAYLIRDMHHQGFIHGHLHSDNILLSSKLYPRIADLGLNALKKYLGLKGQYSNKSQFTSPENLLARGPVVSTNDPASDTYSFAFILYELFVGREPFQNVSLKELKEIVVEKESRPKIPSEIPEEIQKLIRCCWYQRAQDRPDFESICEHLENYSKSQQILHSEMHEHDQNKSQLK</sequence>
<organism evidence="7 8">
    <name type="scientific">Tetrahymena thermophila (strain SB210)</name>
    <dbReference type="NCBI Taxonomy" id="312017"/>
    <lineage>
        <taxon>Eukaryota</taxon>
        <taxon>Sar</taxon>
        <taxon>Alveolata</taxon>
        <taxon>Ciliophora</taxon>
        <taxon>Intramacronucleata</taxon>
        <taxon>Oligohymenophorea</taxon>
        <taxon>Hymenostomatida</taxon>
        <taxon>Tetrahymenina</taxon>
        <taxon>Tetrahymenidae</taxon>
        <taxon>Tetrahymena</taxon>
    </lineage>
</organism>
<dbReference type="InterPro" id="IPR051681">
    <property type="entry name" value="Ser/Thr_Kinases-Pseudokinases"/>
</dbReference>
<keyword evidence="5" id="KW-1133">Transmembrane helix</keyword>
<dbReference type="Proteomes" id="UP000009168">
    <property type="component" value="Unassembled WGS sequence"/>
</dbReference>
<protein>
    <submittedName>
        <fullName evidence="7">Protein kinase</fullName>
    </submittedName>
</protein>
<evidence type="ECO:0000256" key="5">
    <source>
        <dbReference type="SAM" id="Phobius"/>
    </source>
</evidence>
<feature type="domain" description="Protein kinase" evidence="6">
    <location>
        <begin position="339"/>
        <end position="637"/>
    </location>
</feature>
<dbReference type="PANTHER" id="PTHR44329">
    <property type="entry name" value="SERINE/THREONINE-PROTEIN KINASE TNNI3K-RELATED"/>
    <property type="match status" value="1"/>
</dbReference>
<dbReference type="GeneID" id="7836733"/>
<keyword evidence="8" id="KW-1185">Reference proteome</keyword>
<keyword evidence="1" id="KW-0808">Transferase</keyword>
<dbReference type="Gene3D" id="1.10.510.10">
    <property type="entry name" value="Transferase(Phosphotransferase) domain 1"/>
    <property type="match status" value="1"/>
</dbReference>
<reference evidence="8" key="1">
    <citation type="journal article" date="2006" name="PLoS Biol.">
        <title>Macronuclear genome sequence of the ciliate Tetrahymena thermophila, a model eukaryote.</title>
        <authorList>
            <person name="Eisen J.A."/>
            <person name="Coyne R.S."/>
            <person name="Wu M."/>
            <person name="Wu D."/>
            <person name="Thiagarajan M."/>
            <person name="Wortman J.R."/>
            <person name="Badger J.H."/>
            <person name="Ren Q."/>
            <person name="Amedeo P."/>
            <person name="Jones K.M."/>
            <person name="Tallon L.J."/>
            <person name="Delcher A.L."/>
            <person name="Salzberg S.L."/>
            <person name="Silva J.C."/>
            <person name="Haas B.J."/>
            <person name="Majoros W.H."/>
            <person name="Farzad M."/>
            <person name="Carlton J.M."/>
            <person name="Smith R.K. Jr."/>
            <person name="Garg J."/>
            <person name="Pearlman R.E."/>
            <person name="Karrer K.M."/>
            <person name="Sun L."/>
            <person name="Manning G."/>
            <person name="Elde N.C."/>
            <person name="Turkewitz A.P."/>
            <person name="Asai D.J."/>
            <person name="Wilkes D.E."/>
            <person name="Wang Y."/>
            <person name="Cai H."/>
            <person name="Collins K."/>
            <person name="Stewart B.A."/>
            <person name="Lee S.R."/>
            <person name="Wilamowska K."/>
            <person name="Weinberg Z."/>
            <person name="Ruzzo W.L."/>
            <person name="Wloga D."/>
            <person name="Gaertig J."/>
            <person name="Frankel J."/>
            <person name="Tsao C.-C."/>
            <person name="Gorovsky M.A."/>
            <person name="Keeling P.J."/>
            <person name="Waller R.F."/>
            <person name="Patron N.J."/>
            <person name="Cherry J.M."/>
            <person name="Stover N.A."/>
            <person name="Krieger C.J."/>
            <person name="del Toro C."/>
            <person name="Ryder H.F."/>
            <person name="Williamson S.C."/>
            <person name="Barbeau R.A."/>
            <person name="Hamilton E.P."/>
            <person name="Orias E."/>
        </authorList>
    </citation>
    <scope>NUCLEOTIDE SEQUENCE [LARGE SCALE GENOMIC DNA]</scope>
    <source>
        <strain evidence="8">SB210</strain>
    </source>
</reference>
<feature type="transmembrane region" description="Helical" evidence="5">
    <location>
        <begin position="240"/>
        <end position="259"/>
    </location>
</feature>
<dbReference type="OrthoDB" id="301709at2759"/>
<keyword evidence="5" id="KW-0472">Membrane</keyword>
<dbReference type="GO" id="GO:0004674">
    <property type="term" value="F:protein serine/threonine kinase activity"/>
    <property type="evidence" value="ECO:0007669"/>
    <property type="project" value="TreeGrafter"/>
</dbReference>
<dbReference type="AlphaFoldDB" id="I7LXW3"/>
<feature type="transmembrane region" description="Helical" evidence="5">
    <location>
        <begin position="279"/>
        <end position="300"/>
    </location>
</feature>
<evidence type="ECO:0000313" key="8">
    <source>
        <dbReference type="Proteomes" id="UP000009168"/>
    </source>
</evidence>
<dbReference type="RefSeq" id="XP_001026558.2">
    <property type="nucleotide sequence ID" value="XM_001026558.3"/>
</dbReference>
<dbReference type="SUPFAM" id="SSF56112">
    <property type="entry name" value="Protein kinase-like (PK-like)"/>
    <property type="match status" value="1"/>
</dbReference>
<feature type="transmembrane region" description="Helical" evidence="5">
    <location>
        <begin position="80"/>
        <end position="98"/>
    </location>
</feature>
<dbReference type="Pfam" id="PF07714">
    <property type="entry name" value="PK_Tyr_Ser-Thr"/>
    <property type="match status" value="1"/>
</dbReference>
<dbReference type="InterPro" id="IPR001245">
    <property type="entry name" value="Ser-Thr/Tyr_kinase_cat_dom"/>
</dbReference>
<keyword evidence="5" id="KW-0812">Transmembrane</keyword>
<feature type="transmembrane region" description="Helical" evidence="5">
    <location>
        <begin position="200"/>
        <end position="219"/>
    </location>
</feature>
<evidence type="ECO:0000256" key="3">
    <source>
        <dbReference type="ARBA" id="ARBA00022777"/>
    </source>
</evidence>
<evidence type="ECO:0000256" key="4">
    <source>
        <dbReference type="ARBA" id="ARBA00022840"/>
    </source>
</evidence>
<evidence type="ECO:0000259" key="6">
    <source>
        <dbReference type="PROSITE" id="PS50011"/>
    </source>
</evidence>
<name>I7LXW3_TETTS</name>
<dbReference type="GO" id="GO:0005524">
    <property type="term" value="F:ATP binding"/>
    <property type="evidence" value="ECO:0007669"/>
    <property type="project" value="UniProtKB-KW"/>
</dbReference>
<accession>I7LXW3</accession>
<gene>
    <name evidence="7" type="ORF">TTHERM_00329930</name>
</gene>
<dbReference type="EMBL" id="GG662299">
    <property type="protein sequence ID" value="EAS06313.2"/>
    <property type="molecule type" value="Genomic_DNA"/>
</dbReference>
<evidence type="ECO:0000256" key="2">
    <source>
        <dbReference type="ARBA" id="ARBA00022741"/>
    </source>
</evidence>
<evidence type="ECO:0000313" key="7">
    <source>
        <dbReference type="EMBL" id="EAS06313.2"/>
    </source>
</evidence>
<proteinExistence type="predicted"/>
<keyword evidence="4" id="KW-0067">ATP-binding</keyword>
<feature type="transmembrane region" description="Helical" evidence="5">
    <location>
        <begin position="47"/>
        <end position="68"/>
    </location>
</feature>
<dbReference type="InterPro" id="IPR000719">
    <property type="entry name" value="Prot_kinase_dom"/>
</dbReference>
<dbReference type="eggNOG" id="KOG0192">
    <property type="taxonomic scope" value="Eukaryota"/>
</dbReference>
<dbReference type="PANTHER" id="PTHR44329:SF288">
    <property type="entry name" value="MITOGEN-ACTIVATED PROTEIN KINASE KINASE KINASE 20"/>
    <property type="match status" value="1"/>
</dbReference>
<dbReference type="InterPro" id="IPR011009">
    <property type="entry name" value="Kinase-like_dom_sf"/>
</dbReference>
<keyword evidence="2" id="KW-0547">Nucleotide-binding</keyword>
<feature type="transmembrane region" description="Helical" evidence="5">
    <location>
        <begin position="118"/>
        <end position="142"/>
    </location>
</feature>